<accession>A0A2T2XEQ1</accession>
<dbReference type="Gene3D" id="3.30.470.20">
    <property type="entry name" value="ATP-grasp fold, B domain"/>
    <property type="match status" value="1"/>
</dbReference>
<proteinExistence type="predicted"/>
<dbReference type="SUPFAM" id="SSF56059">
    <property type="entry name" value="Glutathione synthetase ATP-binding domain-like"/>
    <property type="match status" value="1"/>
</dbReference>
<evidence type="ECO:0000313" key="2">
    <source>
        <dbReference type="EMBL" id="PSR32994.1"/>
    </source>
</evidence>
<sequence>MARPPGRSLSDNTIPVGGSGMKRIAILYQAATPPPIRGVVKPLKPGGYRDSGADIGYALINAGIPLVTPGPCPAADDEETWTFPDTFSGIDQALQKGAEVLWANTTVYQDHPLEHYMDYIAVIGQDPQLVDRYEDKWVMNSWLASEGFLVPRAIQVRAGQEAACDDFAQETVVLKPVRGRGSQGVRKVQGKDQLRSEIHHWNTRLYGW</sequence>
<protein>
    <recommendedName>
        <fullName evidence="1">ATP-grasp fold PylC-type domain-containing protein</fullName>
    </recommendedName>
</protein>
<feature type="domain" description="ATP-grasp fold PylC-type" evidence="1">
    <location>
        <begin position="134"/>
        <end position="201"/>
    </location>
</feature>
<comment type="caution">
    <text evidence="2">The sequence shown here is derived from an EMBL/GenBank/DDBJ whole genome shotgun (WGS) entry which is preliminary data.</text>
</comment>
<dbReference type="Pfam" id="PF02655">
    <property type="entry name" value="ATP-grasp_3"/>
    <property type="match status" value="1"/>
</dbReference>
<dbReference type="Proteomes" id="UP000242972">
    <property type="component" value="Unassembled WGS sequence"/>
</dbReference>
<dbReference type="GO" id="GO:0046872">
    <property type="term" value="F:metal ion binding"/>
    <property type="evidence" value="ECO:0007669"/>
    <property type="project" value="InterPro"/>
</dbReference>
<dbReference type="AlphaFoldDB" id="A0A2T2XEQ1"/>
<organism evidence="2 3">
    <name type="scientific">Sulfobacillus benefaciens</name>
    <dbReference type="NCBI Taxonomy" id="453960"/>
    <lineage>
        <taxon>Bacteria</taxon>
        <taxon>Bacillati</taxon>
        <taxon>Bacillota</taxon>
        <taxon>Clostridia</taxon>
        <taxon>Eubacteriales</taxon>
        <taxon>Clostridiales Family XVII. Incertae Sedis</taxon>
        <taxon>Sulfobacillus</taxon>
    </lineage>
</organism>
<dbReference type="GO" id="GO:0005524">
    <property type="term" value="F:ATP binding"/>
    <property type="evidence" value="ECO:0007669"/>
    <property type="project" value="InterPro"/>
</dbReference>
<reference evidence="2 3" key="1">
    <citation type="journal article" date="2014" name="BMC Genomics">
        <title>Comparison of environmental and isolate Sulfobacillus genomes reveals diverse carbon, sulfur, nitrogen, and hydrogen metabolisms.</title>
        <authorList>
            <person name="Justice N.B."/>
            <person name="Norman A."/>
            <person name="Brown C.T."/>
            <person name="Singh A."/>
            <person name="Thomas B.C."/>
            <person name="Banfield J.F."/>
        </authorList>
    </citation>
    <scope>NUCLEOTIDE SEQUENCE [LARGE SCALE GENOMIC DNA]</scope>
    <source>
        <strain evidence="2">AMDSBA4</strain>
    </source>
</reference>
<dbReference type="EMBL" id="PXYW01000029">
    <property type="protein sequence ID" value="PSR32994.1"/>
    <property type="molecule type" value="Genomic_DNA"/>
</dbReference>
<evidence type="ECO:0000259" key="1">
    <source>
        <dbReference type="Pfam" id="PF02655"/>
    </source>
</evidence>
<dbReference type="InterPro" id="IPR003806">
    <property type="entry name" value="ATP-grasp_PylC-type"/>
</dbReference>
<gene>
    <name evidence="2" type="ORF">C7B46_12130</name>
</gene>
<name>A0A2T2XEQ1_9FIRM</name>
<evidence type="ECO:0000313" key="3">
    <source>
        <dbReference type="Proteomes" id="UP000242972"/>
    </source>
</evidence>